<evidence type="ECO:0000256" key="7">
    <source>
        <dbReference type="ARBA" id="ARBA00022801"/>
    </source>
</evidence>
<evidence type="ECO:0000256" key="8">
    <source>
        <dbReference type="ARBA" id="ARBA00022824"/>
    </source>
</evidence>
<evidence type="ECO:0000313" key="18">
    <source>
        <dbReference type="EMBL" id="KAG9452424.1"/>
    </source>
</evidence>
<evidence type="ECO:0000256" key="5">
    <source>
        <dbReference type="ARBA" id="ARBA00012601"/>
    </source>
</evidence>
<dbReference type="Pfam" id="PF00759">
    <property type="entry name" value="Glyco_hydro_9"/>
    <property type="match status" value="1"/>
</dbReference>
<comment type="catalytic activity">
    <reaction evidence="1">
        <text>Endohydrolysis of (1-&gt;4)-beta-D-glucosidic linkages in cellulose, lichenin and cereal beta-D-glucans.</text>
        <dbReference type="EC" id="3.2.1.4"/>
    </reaction>
</comment>
<evidence type="ECO:0000256" key="16">
    <source>
        <dbReference type="SAM" id="SignalP"/>
    </source>
</evidence>
<feature type="chain" id="PRO_5043854611" description="cellulase" evidence="16">
    <location>
        <begin position="19"/>
        <end position="490"/>
    </location>
</feature>
<dbReference type="GO" id="GO:0008810">
    <property type="term" value="F:cellulase activity"/>
    <property type="evidence" value="ECO:0007669"/>
    <property type="project" value="UniProtKB-EC"/>
</dbReference>
<reference evidence="18 19" key="1">
    <citation type="submission" date="2021-07" db="EMBL/GenBank/DDBJ databases">
        <title>The Aristolochia fimbriata genome: insights into angiosperm evolution, floral development and chemical biosynthesis.</title>
        <authorList>
            <person name="Jiao Y."/>
        </authorList>
    </citation>
    <scope>NUCLEOTIDE SEQUENCE [LARGE SCALE GENOMIC DNA]</scope>
    <source>
        <strain evidence="18">IBCAS-2021</strain>
        <tissue evidence="18">Leaf</tissue>
    </source>
</reference>
<dbReference type="EC" id="3.2.1.4" evidence="5"/>
<feature type="transmembrane region" description="Helical" evidence="15">
    <location>
        <begin position="358"/>
        <end position="378"/>
    </location>
</feature>
<keyword evidence="11 15" id="KW-0472">Membrane</keyword>
<keyword evidence="16" id="KW-0732">Signal</keyword>
<evidence type="ECO:0000256" key="11">
    <source>
        <dbReference type="ARBA" id="ARBA00023136"/>
    </source>
</evidence>
<keyword evidence="19" id="KW-1185">Reference proteome</keyword>
<evidence type="ECO:0000313" key="19">
    <source>
        <dbReference type="Proteomes" id="UP000825729"/>
    </source>
</evidence>
<keyword evidence="7" id="KW-0378">Hydrolase</keyword>
<keyword evidence="6 15" id="KW-0812">Transmembrane</keyword>
<evidence type="ECO:0000256" key="3">
    <source>
        <dbReference type="ARBA" id="ARBA00007072"/>
    </source>
</evidence>
<feature type="transmembrane region" description="Helical" evidence="15">
    <location>
        <begin position="384"/>
        <end position="404"/>
    </location>
</feature>
<accession>A0AAV7EVJ9</accession>
<organism evidence="18 19">
    <name type="scientific">Aristolochia fimbriata</name>
    <name type="common">White veined hardy Dutchman's pipe vine</name>
    <dbReference type="NCBI Taxonomy" id="158543"/>
    <lineage>
        <taxon>Eukaryota</taxon>
        <taxon>Viridiplantae</taxon>
        <taxon>Streptophyta</taxon>
        <taxon>Embryophyta</taxon>
        <taxon>Tracheophyta</taxon>
        <taxon>Spermatophyta</taxon>
        <taxon>Magnoliopsida</taxon>
        <taxon>Magnoliidae</taxon>
        <taxon>Piperales</taxon>
        <taxon>Aristolochiaceae</taxon>
        <taxon>Aristolochia</taxon>
    </lineage>
</organism>
<evidence type="ECO:0000256" key="12">
    <source>
        <dbReference type="ARBA" id="ARBA00023277"/>
    </source>
</evidence>
<keyword evidence="14" id="KW-0624">Polysaccharide degradation</keyword>
<dbReference type="SUPFAM" id="SSF48208">
    <property type="entry name" value="Six-hairpin glycosidases"/>
    <property type="match status" value="1"/>
</dbReference>
<feature type="domain" description="Glycoside hydrolase family 9" evidence="17">
    <location>
        <begin position="25"/>
        <end position="299"/>
    </location>
</feature>
<keyword evidence="10" id="KW-0136">Cellulose degradation</keyword>
<evidence type="ECO:0000256" key="9">
    <source>
        <dbReference type="ARBA" id="ARBA00022989"/>
    </source>
</evidence>
<protein>
    <recommendedName>
        <fullName evidence="5">cellulase</fullName>
        <ecNumber evidence="5">3.2.1.4</ecNumber>
    </recommendedName>
</protein>
<dbReference type="EMBL" id="JAINDJ010000003">
    <property type="protein sequence ID" value="KAG9452424.1"/>
    <property type="molecule type" value="Genomic_DNA"/>
</dbReference>
<sequence>MGLAVLIAAVVFLSVVVAGECRHNYGDALAKSILFFEGQRSGKLPPNQRLKWRKDSALEDGHRVGVDLVGGYYDAGDNVKFGFPMAFSLTMLAWSMIEFGDSMGLQGGNARVAIRWGTDYLLKATSVPGVVFVQVGEPYFDHNCWERPEDMDTPRDVYAVDRAHPGSEVAAETASALAAASIVFRSLDPPYASRLLARAAEVFSFADTYRGFYSDSLKHVVCPFYCDYSGYVDDLLWAAAWLYKATEEDQYWKYLVNNVYRLEEINRGGEFVGGSFSEFGWDDKHAGLFVLVSSKCSSSKREAAKSFRRRRGLLNLEADMQQRKPAPGRPSGTDGSDFSYRMLVDQRYQKVAQEKSRLRGLIIAQFVSLGIGGVWLAFSAFQDQALNALSIVSILIHSLSLIIGDLGRKKSSKKLLKLYVVASSVASVLSVACIAKSDLPFGAPQDQSVPMLKKLEVIEAGRVLLSVFVQIFSVVVTVSLVHNMTPKKAS</sequence>
<evidence type="ECO:0000256" key="1">
    <source>
        <dbReference type="ARBA" id="ARBA00000966"/>
    </source>
</evidence>
<comment type="caution">
    <text evidence="18">The sequence shown here is derived from an EMBL/GenBank/DDBJ whole genome shotgun (WGS) entry which is preliminary data.</text>
</comment>
<dbReference type="GO" id="GO:0030245">
    <property type="term" value="P:cellulose catabolic process"/>
    <property type="evidence" value="ECO:0007669"/>
    <property type="project" value="UniProtKB-KW"/>
</dbReference>
<dbReference type="Pfam" id="PF07086">
    <property type="entry name" value="Jagunal"/>
    <property type="match status" value="1"/>
</dbReference>
<dbReference type="AlphaFoldDB" id="A0AAV7EVJ9"/>
<dbReference type="InterPro" id="IPR008928">
    <property type="entry name" value="6-hairpin_glycosidase_sf"/>
</dbReference>
<dbReference type="InterPro" id="IPR001701">
    <property type="entry name" value="Glyco_hydro_9"/>
</dbReference>
<evidence type="ECO:0000256" key="10">
    <source>
        <dbReference type="ARBA" id="ARBA00023001"/>
    </source>
</evidence>
<evidence type="ECO:0000259" key="17">
    <source>
        <dbReference type="Pfam" id="PF00759"/>
    </source>
</evidence>
<keyword evidence="9 15" id="KW-1133">Transmembrane helix</keyword>
<gene>
    <name evidence="18" type="ORF">H6P81_005328</name>
</gene>
<feature type="transmembrane region" description="Helical" evidence="15">
    <location>
        <begin position="416"/>
        <end position="437"/>
    </location>
</feature>
<comment type="subcellular location">
    <subcellularLocation>
        <location evidence="2">Endoplasmic reticulum membrane</location>
        <topology evidence="2">Multi-pass membrane protein</topology>
    </subcellularLocation>
</comment>
<dbReference type="InterPro" id="IPR009787">
    <property type="entry name" value="Jagunal"/>
</dbReference>
<dbReference type="GO" id="GO:0007029">
    <property type="term" value="P:endoplasmic reticulum organization"/>
    <property type="evidence" value="ECO:0007669"/>
    <property type="project" value="InterPro"/>
</dbReference>
<dbReference type="PANTHER" id="PTHR22298">
    <property type="entry name" value="ENDO-1,4-BETA-GLUCANASE"/>
    <property type="match status" value="1"/>
</dbReference>
<comment type="similarity">
    <text evidence="3">Belongs to the glycosyl hydrolase 9 (cellulase E) family.</text>
</comment>
<evidence type="ECO:0000256" key="2">
    <source>
        <dbReference type="ARBA" id="ARBA00004477"/>
    </source>
</evidence>
<name>A0AAV7EVJ9_ARIFI</name>
<dbReference type="Gene3D" id="1.50.10.10">
    <property type="match status" value="1"/>
</dbReference>
<evidence type="ECO:0000256" key="14">
    <source>
        <dbReference type="ARBA" id="ARBA00023326"/>
    </source>
</evidence>
<feature type="signal peptide" evidence="16">
    <location>
        <begin position="1"/>
        <end position="18"/>
    </location>
</feature>
<keyword evidence="12" id="KW-0119">Carbohydrate metabolism</keyword>
<proteinExistence type="inferred from homology"/>
<evidence type="ECO:0000256" key="4">
    <source>
        <dbReference type="ARBA" id="ARBA00008462"/>
    </source>
</evidence>
<evidence type="ECO:0000256" key="15">
    <source>
        <dbReference type="SAM" id="Phobius"/>
    </source>
</evidence>
<keyword evidence="8" id="KW-0256">Endoplasmic reticulum</keyword>
<keyword evidence="13" id="KW-0326">Glycosidase</keyword>
<dbReference type="InterPro" id="IPR012341">
    <property type="entry name" value="6hp_glycosidase-like_sf"/>
</dbReference>
<dbReference type="GO" id="GO:0005789">
    <property type="term" value="C:endoplasmic reticulum membrane"/>
    <property type="evidence" value="ECO:0007669"/>
    <property type="project" value="UniProtKB-SubCell"/>
</dbReference>
<evidence type="ECO:0000256" key="6">
    <source>
        <dbReference type="ARBA" id="ARBA00022692"/>
    </source>
</evidence>
<comment type="similarity">
    <text evidence="4">Belongs to the jagunal family.</text>
</comment>
<dbReference type="Proteomes" id="UP000825729">
    <property type="component" value="Unassembled WGS sequence"/>
</dbReference>
<evidence type="ECO:0000256" key="13">
    <source>
        <dbReference type="ARBA" id="ARBA00023295"/>
    </source>
</evidence>
<feature type="transmembrane region" description="Helical" evidence="15">
    <location>
        <begin position="457"/>
        <end position="481"/>
    </location>
</feature>